<evidence type="ECO:0000313" key="3">
    <source>
        <dbReference type="WBParaSite" id="nRc.2.0.1.t22787-RA"/>
    </source>
</evidence>
<evidence type="ECO:0000256" key="1">
    <source>
        <dbReference type="SAM" id="Phobius"/>
    </source>
</evidence>
<keyword evidence="1" id="KW-0472">Membrane</keyword>
<dbReference type="AlphaFoldDB" id="A0A915J9F2"/>
<feature type="transmembrane region" description="Helical" evidence="1">
    <location>
        <begin position="170"/>
        <end position="196"/>
    </location>
</feature>
<name>A0A915J9F2_ROMCU</name>
<keyword evidence="1" id="KW-0812">Transmembrane</keyword>
<feature type="transmembrane region" description="Helical" evidence="1">
    <location>
        <begin position="75"/>
        <end position="98"/>
    </location>
</feature>
<feature type="transmembrane region" description="Helical" evidence="1">
    <location>
        <begin position="36"/>
        <end position="60"/>
    </location>
</feature>
<reference evidence="3" key="1">
    <citation type="submission" date="2022-11" db="UniProtKB">
        <authorList>
            <consortium name="WormBaseParasite"/>
        </authorList>
    </citation>
    <scope>IDENTIFICATION</scope>
</reference>
<dbReference type="SUPFAM" id="SSF81321">
    <property type="entry name" value="Family A G protein-coupled receptor-like"/>
    <property type="match status" value="1"/>
</dbReference>
<feature type="transmembrane region" description="Helical" evidence="1">
    <location>
        <begin position="142"/>
        <end position="164"/>
    </location>
</feature>
<keyword evidence="2" id="KW-1185">Reference proteome</keyword>
<accession>A0A915J9F2</accession>
<evidence type="ECO:0000313" key="2">
    <source>
        <dbReference type="Proteomes" id="UP000887565"/>
    </source>
</evidence>
<dbReference type="WBParaSite" id="nRc.2.0.1.t22787-RA">
    <property type="protein sequence ID" value="nRc.2.0.1.t22787-RA"/>
    <property type="gene ID" value="nRc.2.0.1.g22787"/>
</dbReference>
<dbReference type="Proteomes" id="UP000887565">
    <property type="component" value="Unplaced"/>
</dbReference>
<protein>
    <submittedName>
        <fullName evidence="3">G-protein coupled receptors family 1 profile domain-containing protein</fullName>
    </submittedName>
</protein>
<proteinExistence type="predicted"/>
<organism evidence="2 3">
    <name type="scientific">Romanomermis culicivorax</name>
    <name type="common">Nematode worm</name>
    <dbReference type="NCBI Taxonomy" id="13658"/>
    <lineage>
        <taxon>Eukaryota</taxon>
        <taxon>Metazoa</taxon>
        <taxon>Ecdysozoa</taxon>
        <taxon>Nematoda</taxon>
        <taxon>Enoplea</taxon>
        <taxon>Dorylaimia</taxon>
        <taxon>Mermithida</taxon>
        <taxon>Mermithoidea</taxon>
        <taxon>Mermithidae</taxon>
        <taxon>Romanomermis</taxon>
    </lineage>
</organism>
<sequence length="217" mass="24357">MDYNFLHGDRLLEYGVGYDNDCMEQPLQWFEHPKPLICVTWILSLAITLAQCLLVCYLEFDPGTLSFHRFCPNKIYTAILNAFGLINLILIILPYLFIIREIIRLKNMSSQVRPVVTYNAQNCNVRIGTPNSQGLQSDKAEILVGLQVVLTVVILITTNAILAFVSFGHAILACIVSHYATIILCTYTSVLSLIFCEDIRLGVKALAQKLLCNSNDL</sequence>
<keyword evidence="1" id="KW-1133">Transmembrane helix</keyword>